<keyword evidence="2" id="KW-0238">DNA-binding</keyword>
<accession>A0ABS7I113</accession>
<dbReference type="InterPro" id="IPR050090">
    <property type="entry name" value="Tyrosine_recombinase_XerCD"/>
</dbReference>
<dbReference type="InterPro" id="IPR013762">
    <property type="entry name" value="Integrase-like_cat_sf"/>
</dbReference>
<organism evidence="5 6">
    <name type="scientific">Microbacterium ureisolvens</name>
    <dbReference type="NCBI Taxonomy" id="2781186"/>
    <lineage>
        <taxon>Bacteria</taxon>
        <taxon>Bacillati</taxon>
        <taxon>Actinomycetota</taxon>
        <taxon>Actinomycetes</taxon>
        <taxon>Micrococcales</taxon>
        <taxon>Microbacteriaceae</taxon>
        <taxon>Microbacterium</taxon>
    </lineage>
</organism>
<evidence type="ECO:0000256" key="3">
    <source>
        <dbReference type="ARBA" id="ARBA00023172"/>
    </source>
</evidence>
<dbReference type="PROSITE" id="PS51898">
    <property type="entry name" value="TYR_RECOMBINASE"/>
    <property type="match status" value="1"/>
</dbReference>
<keyword evidence="3" id="KW-0233">DNA recombination</keyword>
<evidence type="ECO:0000313" key="6">
    <source>
        <dbReference type="Proteomes" id="UP000777440"/>
    </source>
</evidence>
<evidence type="ECO:0000256" key="1">
    <source>
        <dbReference type="ARBA" id="ARBA00008857"/>
    </source>
</evidence>
<comment type="similarity">
    <text evidence="1">Belongs to the 'phage' integrase family.</text>
</comment>
<proteinExistence type="inferred from homology"/>
<dbReference type="PANTHER" id="PTHR30349:SF64">
    <property type="entry name" value="PROPHAGE INTEGRASE INTD-RELATED"/>
    <property type="match status" value="1"/>
</dbReference>
<evidence type="ECO:0000259" key="4">
    <source>
        <dbReference type="PROSITE" id="PS51898"/>
    </source>
</evidence>
<protein>
    <submittedName>
        <fullName evidence="5">Tyrosine-type recombinase/integrase</fullName>
    </submittedName>
</protein>
<evidence type="ECO:0000256" key="2">
    <source>
        <dbReference type="ARBA" id="ARBA00023125"/>
    </source>
</evidence>
<dbReference type="InterPro" id="IPR002104">
    <property type="entry name" value="Integrase_catalytic"/>
</dbReference>
<dbReference type="Proteomes" id="UP000777440">
    <property type="component" value="Unassembled WGS sequence"/>
</dbReference>
<sequence>MAGRDALEPGELGSVAIEQVGPRFRGRARTRDAGGTLRRLSATADTAEEAAIQLRRRADALAFTVNRITANSTVGHLLERWLDEARGRVKHQTHRVYADTIRWLVPMVGALRPTDLDAQRLREVLNVIRTTRSSSAENHARVALKGALALAVEVGVVGFNPLIGLRRNKERRAMPIALNVDQVAALRAAIHRREEQIRHNAGPTAGNLRWAFEVQIGLGLRLGEVLGLRNMDVDFGSGRVSVNGTLVDDVGWQVVRQAELKSRDQARIIQAPRFVLAALAEARAVRDSVTGRLPNAPALQSRAGTWIAPRNLRRAFRELRDDPELVDALEATGIEPRALTHHVLRRTAATLLAKHDGNLRGAQDMLGHSDIRTTRDSYAGEAYRVVGDATVLDEILGDGNAA</sequence>
<dbReference type="Gene3D" id="1.10.443.10">
    <property type="entry name" value="Intergrase catalytic core"/>
    <property type="match status" value="1"/>
</dbReference>
<evidence type="ECO:0000313" key="5">
    <source>
        <dbReference type="EMBL" id="MBW9110173.1"/>
    </source>
</evidence>
<dbReference type="PANTHER" id="PTHR30349">
    <property type="entry name" value="PHAGE INTEGRASE-RELATED"/>
    <property type="match status" value="1"/>
</dbReference>
<dbReference type="RefSeq" id="WP_220339568.1">
    <property type="nucleotide sequence ID" value="NZ_JAEUAX010000005.1"/>
</dbReference>
<keyword evidence="6" id="KW-1185">Reference proteome</keyword>
<dbReference type="EMBL" id="JAEUAX010000005">
    <property type="protein sequence ID" value="MBW9110173.1"/>
    <property type="molecule type" value="Genomic_DNA"/>
</dbReference>
<dbReference type="Pfam" id="PF00589">
    <property type="entry name" value="Phage_integrase"/>
    <property type="match status" value="1"/>
</dbReference>
<reference evidence="5 6" key="1">
    <citation type="journal article" date="2021" name="MBio">
        <title>Poor Competitiveness of Bradyrhizobium in Pigeon Pea Root Colonization in Indian Soils.</title>
        <authorList>
            <person name="Chalasani D."/>
            <person name="Basu A."/>
            <person name="Pullabhotla S.V.S.R.N."/>
            <person name="Jorrin B."/>
            <person name="Neal A.L."/>
            <person name="Poole P.S."/>
            <person name="Podile A.R."/>
            <person name="Tkacz A."/>
        </authorList>
    </citation>
    <scope>NUCLEOTIDE SEQUENCE [LARGE SCALE GENOMIC DNA]</scope>
    <source>
        <strain evidence="5 6">HU12</strain>
    </source>
</reference>
<dbReference type="InterPro" id="IPR010998">
    <property type="entry name" value="Integrase_recombinase_N"/>
</dbReference>
<gene>
    <name evidence="5" type="ORF">JNB61_10350</name>
</gene>
<dbReference type="InterPro" id="IPR011010">
    <property type="entry name" value="DNA_brk_join_enz"/>
</dbReference>
<dbReference type="Gene3D" id="1.10.150.130">
    <property type="match status" value="1"/>
</dbReference>
<dbReference type="SUPFAM" id="SSF56349">
    <property type="entry name" value="DNA breaking-rejoining enzymes"/>
    <property type="match status" value="1"/>
</dbReference>
<feature type="domain" description="Tyr recombinase" evidence="4">
    <location>
        <begin position="173"/>
        <end position="393"/>
    </location>
</feature>
<name>A0ABS7I113_9MICO</name>
<comment type="caution">
    <text evidence="5">The sequence shown here is derived from an EMBL/GenBank/DDBJ whole genome shotgun (WGS) entry which is preliminary data.</text>
</comment>